<dbReference type="PANTHER" id="PTHR45816:SF3">
    <property type="entry name" value="INOSITOL 1,4,5-TRISPHOSPHATE RECEPTOR"/>
    <property type="match status" value="1"/>
</dbReference>
<dbReference type="EMBL" id="JAHRIN010006527">
    <property type="protein sequence ID" value="MEQ2193205.1"/>
    <property type="molecule type" value="Genomic_DNA"/>
</dbReference>
<sequence length="90" mass="10596">KMCCVNKKNRLQLQRLLKNMGAHTVVLELLQIPYEKLCNEISDRVVHHFVHCIETHGRHVQYLKFLQTIVKCDGKYMKKCQDKVMTEVGI</sequence>
<comment type="caution">
    <text evidence="1">The sequence shown here is derived from an EMBL/GenBank/DDBJ whole genome shotgun (WGS) entry which is preliminary data.</text>
</comment>
<dbReference type="Proteomes" id="UP001434883">
    <property type="component" value="Unassembled WGS sequence"/>
</dbReference>
<dbReference type="InterPro" id="IPR015925">
    <property type="entry name" value="Ryanodine_IP3_receptor"/>
</dbReference>
<accession>A0ABV0QBQ6</accession>
<name>A0ABV0QBQ6_9TELE</name>
<gene>
    <name evidence="1" type="ORF">XENOCAPTIV_026325</name>
</gene>
<organism evidence="1 2">
    <name type="scientific">Xenoophorus captivus</name>
    <dbReference type="NCBI Taxonomy" id="1517983"/>
    <lineage>
        <taxon>Eukaryota</taxon>
        <taxon>Metazoa</taxon>
        <taxon>Chordata</taxon>
        <taxon>Craniata</taxon>
        <taxon>Vertebrata</taxon>
        <taxon>Euteleostomi</taxon>
        <taxon>Actinopterygii</taxon>
        <taxon>Neopterygii</taxon>
        <taxon>Teleostei</taxon>
        <taxon>Neoteleostei</taxon>
        <taxon>Acanthomorphata</taxon>
        <taxon>Ovalentaria</taxon>
        <taxon>Atherinomorphae</taxon>
        <taxon>Cyprinodontiformes</taxon>
        <taxon>Goodeidae</taxon>
        <taxon>Xenoophorus</taxon>
    </lineage>
</organism>
<protein>
    <submittedName>
        <fullName evidence="1">Uncharacterized protein</fullName>
    </submittedName>
</protein>
<dbReference type="InterPro" id="IPR035910">
    <property type="entry name" value="RyR/IP3R_RIH_dom_sf"/>
</dbReference>
<evidence type="ECO:0000313" key="2">
    <source>
        <dbReference type="Proteomes" id="UP001434883"/>
    </source>
</evidence>
<keyword evidence="2" id="KW-1185">Reference proteome</keyword>
<dbReference type="PANTHER" id="PTHR45816">
    <property type="entry name" value="MIR DOMAIN-CONTAINING PROTEIN"/>
    <property type="match status" value="1"/>
</dbReference>
<reference evidence="1 2" key="1">
    <citation type="submission" date="2021-06" db="EMBL/GenBank/DDBJ databases">
        <authorList>
            <person name="Palmer J.M."/>
        </authorList>
    </citation>
    <scope>NUCLEOTIDE SEQUENCE [LARGE SCALE GENOMIC DNA]</scope>
    <source>
        <strain evidence="1 2">XC_2019</strain>
        <tissue evidence="1">Muscle</tissue>
    </source>
</reference>
<dbReference type="SUPFAM" id="SSF100909">
    <property type="entry name" value="IP3 receptor type 1 binding core, domain 2"/>
    <property type="match status" value="1"/>
</dbReference>
<evidence type="ECO:0000313" key="1">
    <source>
        <dbReference type="EMBL" id="MEQ2193205.1"/>
    </source>
</evidence>
<proteinExistence type="predicted"/>
<feature type="non-terminal residue" evidence="1">
    <location>
        <position position="1"/>
    </location>
</feature>